<protein>
    <submittedName>
        <fullName evidence="1">Uncharacterized protein</fullName>
    </submittedName>
</protein>
<reference evidence="2" key="1">
    <citation type="submission" date="2016-11" db="EMBL/GenBank/DDBJ databases">
        <authorList>
            <person name="Varghese N."/>
            <person name="Submissions S."/>
        </authorList>
    </citation>
    <scope>NUCLEOTIDE SEQUENCE [LARGE SCALE GENOMIC DNA]</scope>
    <source>
        <strain evidence="2">DSM 16990</strain>
    </source>
</reference>
<sequence length="95" mass="10664">MVISCGSGCAMSYSPENISSNDATIKVKFRVEMFIDESVSDTYDETYIFSYDASNNLEKVQQEGKSENVLENLMPAAQDSFRKFGENLIVNKNKT</sequence>
<organism evidence="1 2">
    <name type="scientific">Pedobacter caeni</name>
    <dbReference type="NCBI Taxonomy" id="288992"/>
    <lineage>
        <taxon>Bacteria</taxon>
        <taxon>Pseudomonadati</taxon>
        <taxon>Bacteroidota</taxon>
        <taxon>Sphingobacteriia</taxon>
        <taxon>Sphingobacteriales</taxon>
        <taxon>Sphingobacteriaceae</taxon>
        <taxon>Pedobacter</taxon>
    </lineage>
</organism>
<name>A0A1M4VIS5_9SPHI</name>
<evidence type="ECO:0000313" key="2">
    <source>
        <dbReference type="Proteomes" id="UP000184287"/>
    </source>
</evidence>
<dbReference type="EMBL" id="FQUQ01000001">
    <property type="protein sequence ID" value="SHE68858.1"/>
    <property type="molecule type" value="Genomic_DNA"/>
</dbReference>
<accession>A0A1M4VIS5</accession>
<dbReference type="STRING" id="288992.SAMN04488522_101922"/>
<evidence type="ECO:0000313" key="1">
    <source>
        <dbReference type="EMBL" id="SHE68858.1"/>
    </source>
</evidence>
<dbReference type="Proteomes" id="UP000184287">
    <property type="component" value="Unassembled WGS sequence"/>
</dbReference>
<gene>
    <name evidence="1" type="ORF">SAMN04488522_101922</name>
</gene>
<proteinExistence type="predicted"/>
<keyword evidence="2" id="KW-1185">Reference proteome</keyword>
<dbReference type="AlphaFoldDB" id="A0A1M4VIS5"/>